<feature type="region of interest" description="Disordered" evidence="1">
    <location>
        <begin position="237"/>
        <end position="314"/>
    </location>
</feature>
<keyword evidence="4" id="KW-1185">Reference proteome</keyword>
<feature type="transmembrane region" description="Helical" evidence="2">
    <location>
        <begin position="356"/>
        <end position="377"/>
    </location>
</feature>
<evidence type="ECO:0000313" key="3">
    <source>
        <dbReference type="EMBL" id="KAB8303744.1"/>
    </source>
</evidence>
<dbReference type="Proteomes" id="UP000326757">
    <property type="component" value="Unassembled WGS sequence"/>
</dbReference>
<dbReference type="EMBL" id="VIGI01000002">
    <property type="protein sequence ID" value="KAB8303744.1"/>
    <property type="molecule type" value="Genomic_DNA"/>
</dbReference>
<evidence type="ECO:0000313" key="4">
    <source>
        <dbReference type="Proteomes" id="UP000326757"/>
    </source>
</evidence>
<sequence length="402" mass="44273">MLLQAAIVSPTMYSDSTEEWATSSQGSGSSDLFPIYSPCTRVDLLPGAHAPRMPSSVPFVSNLPFDPFCGHSTSSSSSPALSSSSSASPLPQFVGFPPSEGSSPMTQQSFSLHHSLSSASSPSPSIVSLHIPTFLFFSRSSSVAAEDGTQTISPKQPVVYKQTRLFRYAKKKPLGQLWSQLAAEEAVLMARANIVTPERPFKEISMISTSESEGEAVAPSPLSDPFICSPTPFVYSPSPSPSPSPFPSPLPPTPFVYPPSPSPLPQNPQRKRGRFIDARPPHLTRNMMQRVIYDSSSTDDDTDSTDYPSSLDEYPESERELETIPEQSWIQRHQKTIKKVATWGLIAAAIMIPKMMWQWVAGMIHVLVLQLLYYLGIRSSTWSNRYMVMKITIESDNKNRYS</sequence>
<keyword evidence="2" id="KW-0472">Membrane</keyword>
<comment type="caution">
    <text evidence="3">The sequence shown here is derived from an EMBL/GenBank/DDBJ whole genome shotgun (WGS) entry which is preliminary data.</text>
</comment>
<gene>
    <name evidence="3" type="ORF">EYC80_005127</name>
</gene>
<accession>A0A5N6KIZ3</accession>
<evidence type="ECO:0000256" key="2">
    <source>
        <dbReference type="SAM" id="Phobius"/>
    </source>
</evidence>
<proteinExistence type="predicted"/>
<dbReference type="OrthoDB" id="3557712at2759"/>
<reference evidence="3 4" key="1">
    <citation type="submission" date="2019-06" db="EMBL/GenBank/DDBJ databases">
        <title>Genome Sequence of the Brown Rot Fungal Pathogen Monilinia laxa.</title>
        <authorList>
            <person name="De Miccolis Angelini R.M."/>
            <person name="Landi L."/>
            <person name="Abate D."/>
            <person name="Pollastro S."/>
            <person name="Romanazzi G."/>
            <person name="Faretra F."/>
        </authorList>
    </citation>
    <scope>NUCLEOTIDE SEQUENCE [LARGE SCALE GENOMIC DNA]</scope>
    <source>
        <strain evidence="3 4">Mlax316</strain>
    </source>
</reference>
<name>A0A5N6KIZ3_MONLA</name>
<evidence type="ECO:0000256" key="1">
    <source>
        <dbReference type="SAM" id="MobiDB-lite"/>
    </source>
</evidence>
<dbReference type="AlphaFoldDB" id="A0A5N6KIZ3"/>
<keyword evidence="2" id="KW-0812">Transmembrane</keyword>
<keyword evidence="2" id="KW-1133">Transmembrane helix</keyword>
<feature type="compositionally biased region" description="Pro residues" evidence="1">
    <location>
        <begin position="238"/>
        <end position="266"/>
    </location>
</feature>
<organism evidence="3 4">
    <name type="scientific">Monilinia laxa</name>
    <name type="common">Brown rot fungus</name>
    <name type="synonym">Sclerotinia laxa</name>
    <dbReference type="NCBI Taxonomy" id="61186"/>
    <lineage>
        <taxon>Eukaryota</taxon>
        <taxon>Fungi</taxon>
        <taxon>Dikarya</taxon>
        <taxon>Ascomycota</taxon>
        <taxon>Pezizomycotina</taxon>
        <taxon>Leotiomycetes</taxon>
        <taxon>Helotiales</taxon>
        <taxon>Sclerotiniaceae</taxon>
        <taxon>Monilinia</taxon>
    </lineage>
</organism>
<protein>
    <submittedName>
        <fullName evidence="3">Uncharacterized protein</fullName>
    </submittedName>
</protein>